<dbReference type="InterPro" id="IPR037165">
    <property type="entry name" value="AldOxase/xan_DH_Mopterin-bd_sf"/>
</dbReference>
<keyword evidence="1" id="KW-0500">Molybdenum</keyword>
<evidence type="ECO:0000256" key="1">
    <source>
        <dbReference type="ARBA" id="ARBA00022505"/>
    </source>
</evidence>
<dbReference type="SMART" id="SM01008">
    <property type="entry name" value="Ald_Xan_dh_C"/>
    <property type="match status" value="1"/>
</dbReference>
<dbReference type="Pfam" id="PF01315">
    <property type="entry name" value="Ald_Xan_dh_C"/>
    <property type="match status" value="1"/>
</dbReference>
<dbReference type="InterPro" id="IPR036856">
    <property type="entry name" value="Ald_Oxase/Xan_DH_a/b_sf"/>
</dbReference>
<dbReference type="SUPFAM" id="SSF56003">
    <property type="entry name" value="Molybdenum cofactor-binding domain"/>
    <property type="match status" value="1"/>
</dbReference>
<organism evidence="4 5">
    <name type="scientific">Roseomonas populi</name>
    <dbReference type="NCBI Taxonomy" id="3121582"/>
    <lineage>
        <taxon>Bacteria</taxon>
        <taxon>Pseudomonadati</taxon>
        <taxon>Pseudomonadota</taxon>
        <taxon>Alphaproteobacteria</taxon>
        <taxon>Acetobacterales</taxon>
        <taxon>Roseomonadaceae</taxon>
        <taxon>Roseomonas</taxon>
    </lineage>
</organism>
<name>A0ABT1X9S1_9PROT</name>
<accession>A0ABT1X9S1</accession>
<sequence length="793" mass="82677">MDTDREAAGGWVGRSVPRLDGGRFVAGEVRYAADLIPPDALHVALVRSPHARARILAVEAKEARGMEGVVAVVDGVQAESLAAPMPMVLPFPGPGAGRPILGRALAAGLVSFAGQPVAAVVAESPHAADAAARRVIVRYEALETVQDTEAALAEGAPVVHEGWTSNLVATDHVRAGETAAVLRGAPHVVRGELHLRPSTAAPMEPLCYIGDWESRTGRLTLTGTFQNPHASRWLVATALGLRESDLRVVAPAMGGTFGYKMSGHTEEALVGLLSRLLGRPVAYVESRRDCFLGHCREQHHRFEIGADEEGRILAFRDTFVADVGTIGPGNGWTMPLVAATVFPTLYDVPNVEVSCTLVATNKAPWQPVRGYGKEVANLVMERAVDMLAAQLHLDPAELRARNLLRRADLPRRLPSGLNLDSGDYPEALTRLKTLFGYDAWRARQAAAADGRRIGIGIGCELTPEGGARPGAFPSGFETASIRMSPTGDVQVAVGVTSPGSGNETGIAQLVGEVLGLTPAAIRVVQGDTDAVPVGTGNASSRAILYGGAAAHLAAVDLRAKLAACAANLLQTPAGEITFAEGRACAPGGASVTLAALALGAHTHPFTVADGVELPLEATRSYRARNIRVTPDANGRIATYSSFPYSMHAVAVELDRGTGRVTVLDVAAVHDCGVMINPALVTGQLKGAIVMGLGAALWEELTQDGEGRLVSDRFKTYLLPRATDLPTIRVDHMATPSPFHPLGMKGAGESGLGGALAAATNAVADALGALSPGLTTVPATPPRLMALLARGAAR</sequence>
<dbReference type="Pfam" id="PF02738">
    <property type="entry name" value="MoCoBD_1"/>
    <property type="match status" value="1"/>
</dbReference>
<evidence type="ECO:0000259" key="3">
    <source>
        <dbReference type="SMART" id="SM01008"/>
    </source>
</evidence>
<dbReference type="InterPro" id="IPR016208">
    <property type="entry name" value="Ald_Oxase/xanthine_DH-like"/>
</dbReference>
<dbReference type="PANTHER" id="PTHR11908">
    <property type="entry name" value="XANTHINE DEHYDROGENASE"/>
    <property type="match status" value="1"/>
</dbReference>
<dbReference type="Pfam" id="PF20256">
    <property type="entry name" value="MoCoBD_2"/>
    <property type="match status" value="1"/>
</dbReference>
<proteinExistence type="predicted"/>
<evidence type="ECO:0000313" key="4">
    <source>
        <dbReference type="EMBL" id="MCR0984861.1"/>
    </source>
</evidence>
<dbReference type="Gene3D" id="3.90.1170.50">
    <property type="entry name" value="Aldehyde oxidase/xanthine dehydrogenase, a/b hammerhead"/>
    <property type="match status" value="1"/>
</dbReference>
<dbReference type="InterPro" id="IPR000674">
    <property type="entry name" value="Ald_Oxase/Xan_DH_a/b"/>
</dbReference>
<dbReference type="Gene3D" id="3.30.365.10">
    <property type="entry name" value="Aldehyde oxidase/xanthine dehydrogenase, molybdopterin binding domain"/>
    <property type="match status" value="4"/>
</dbReference>
<protein>
    <submittedName>
        <fullName evidence="4">Xanthine dehydrogenase family protein molybdopterin-binding subunit</fullName>
    </submittedName>
</protein>
<comment type="caution">
    <text evidence="4">The sequence shown here is derived from an EMBL/GenBank/DDBJ whole genome shotgun (WGS) entry which is preliminary data.</text>
</comment>
<feature type="domain" description="Aldehyde oxidase/xanthine dehydrogenase a/b hammerhead" evidence="3">
    <location>
        <begin position="26"/>
        <end position="143"/>
    </location>
</feature>
<dbReference type="SUPFAM" id="SSF54665">
    <property type="entry name" value="CO dehydrogenase molybdoprotein N-domain-like"/>
    <property type="match status" value="1"/>
</dbReference>
<dbReference type="RefSeq" id="WP_257718514.1">
    <property type="nucleotide sequence ID" value="NZ_JANJOU010000026.1"/>
</dbReference>
<evidence type="ECO:0000313" key="5">
    <source>
        <dbReference type="Proteomes" id="UP001524642"/>
    </source>
</evidence>
<keyword evidence="5" id="KW-1185">Reference proteome</keyword>
<dbReference type="InterPro" id="IPR046867">
    <property type="entry name" value="AldOxase/xan_DH_MoCoBD2"/>
</dbReference>
<gene>
    <name evidence="4" type="ORF">NRP21_22640</name>
</gene>
<dbReference type="PANTHER" id="PTHR11908:SF132">
    <property type="entry name" value="ALDEHYDE OXIDASE 1-RELATED"/>
    <property type="match status" value="1"/>
</dbReference>
<dbReference type="InterPro" id="IPR008274">
    <property type="entry name" value="AldOxase/xan_DH_MoCoBD1"/>
</dbReference>
<evidence type="ECO:0000256" key="2">
    <source>
        <dbReference type="ARBA" id="ARBA00023002"/>
    </source>
</evidence>
<dbReference type="Proteomes" id="UP001524642">
    <property type="component" value="Unassembled WGS sequence"/>
</dbReference>
<keyword evidence="2" id="KW-0560">Oxidoreductase</keyword>
<reference evidence="4 5" key="1">
    <citation type="submission" date="2022-06" db="EMBL/GenBank/DDBJ databases">
        <title>Roseomonas CN29.</title>
        <authorList>
            <person name="Cheng Y."/>
            <person name="He X."/>
        </authorList>
    </citation>
    <scope>NUCLEOTIDE SEQUENCE [LARGE SCALE GENOMIC DNA]</scope>
    <source>
        <strain evidence="4 5">CN29</strain>
    </source>
</reference>
<dbReference type="EMBL" id="JANJOU010000026">
    <property type="protein sequence ID" value="MCR0984861.1"/>
    <property type="molecule type" value="Genomic_DNA"/>
</dbReference>